<dbReference type="AlphaFoldDB" id="A0ABD0PIT3"/>
<dbReference type="EMBL" id="JAMKFB020000015">
    <property type="protein sequence ID" value="KAL0173983.1"/>
    <property type="molecule type" value="Genomic_DNA"/>
</dbReference>
<comment type="caution">
    <text evidence="1">The sequence shown here is derived from an EMBL/GenBank/DDBJ whole genome shotgun (WGS) entry which is preliminary data.</text>
</comment>
<gene>
    <name evidence="1" type="ORF">M9458_029951</name>
</gene>
<accession>A0ABD0PIT3</accession>
<reference evidence="1 2" key="1">
    <citation type="submission" date="2024-05" db="EMBL/GenBank/DDBJ databases">
        <title>Genome sequencing and assembly of Indian major carp, Cirrhinus mrigala (Hamilton, 1822).</title>
        <authorList>
            <person name="Mohindra V."/>
            <person name="Chowdhury L.M."/>
            <person name="Lal K."/>
            <person name="Jena J.K."/>
        </authorList>
    </citation>
    <scope>NUCLEOTIDE SEQUENCE [LARGE SCALE GENOMIC DNA]</scope>
    <source>
        <strain evidence="1">CM1030</strain>
        <tissue evidence="1">Blood</tissue>
    </source>
</reference>
<proteinExistence type="predicted"/>
<sequence length="65" mass="7300">GKHVLVCTDNTVTVAYINHQGSVCSFRMSQLARHLLPWSQHRLKLLCATHIPGDNSTLRWSSWAG</sequence>
<protein>
    <submittedName>
        <fullName evidence="1">Uncharacterized protein</fullName>
    </submittedName>
</protein>
<name>A0ABD0PIT3_CIRMR</name>
<organism evidence="1 2">
    <name type="scientific">Cirrhinus mrigala</name>
    <name type="common">Mrigala</name>
    <dbReference type="NCBI Taxonomy" id="683832"/>
    <lineage>
        <taxon>Eukaryota</taxon>
        <taxon>Metazoa</taxon>
        <taxon>Chordata</taxon>
        <taxon>Craniata</taxon>
        <taxon>Vertebrata</taxon>
        <taxon>Euteleostomi</taxon>
        <taxon>Actinopterygii</taxon>
        <taxon>Neopterygii</taxon>
        <taxon>Teleostei</taxon>
        <taxon>Ostariophysi</taxon>
        <taxon>Cypriniformes</taxon>
        <taxon>Cyprinidae</taxon>
        <taxon>Labeoninae</taxon>
        <taxon>Labeonini</taxon>
        <taxon>Cirrhinus</taxon>
    </lineage>
</organism>
<keyword evidence="2" id="KW-1185">Reference proteome</keyword>
<evidence type="ECO:0000313" key="1">
    <source>
        <dbReference type="EMBL" id="KAL0173983.1"/>
    </source>
</evidence>
<evidence type="ECO:0000313" key="2">
    <source>
        <dbReference type="Proteomes" id="UP001529510"/>
    </source>
</evidence>
<feature type="non-terminal residue" evidence="1">
    <location>
        <position position="1"/>
    </location>
</feature>
<dbReference type="Proteomes" id="UP001529510">
    <property type="component" value="Unassembled WGS sequence"/>
</dbReference>
<feature type="non-terminal residue" evidence="1">
    <location>
        <position position="65"/>
    </location>
</feature>